<evidence type="ECO:0000313" key="2">
    <source>
        <dbReference type="EMBL" id="SFM58345.1"/>
    </source>
</evidence>
<proteinExistence type="predicted"/>
<protein>
    <submittedName>
        <fullName evidence="2">Uncharacterized protein</fullName>
    </submittedName>
</protein>
<evidence type="ECO:0000256" key="1">
    <source>
        <dbReference type="SAM" id="MobiDB-lite"/>
    </source>
</evidence>
<gene>
    <name evidence="2" type="ORF">SAMN05444143_101623</name>
</gene>
<dbReference type="AlphaFoldDB" id="A0A1I4S1I8"/>
<keyword evidence="3" id="KW-1185">Reference proteome</keyword>
<feature type="region of interest" description="Disordered" evidence="1">
    <location>
        <begin position="1"/>
        <end position="32"/>
    </location>
</feature>
<evidence type="ECO:0000313" key="3">
    <source>
        <dbReference type="Proteomes" id="UP000182961"/>
    </source>
</evidence>
<sequence length="67" mass="7497">MANSHATISPLSQFTKLESMTKTNPTRPQNNLNSCGVLNLKSQIVNPKSAIFYIFILLKMDICNLLE</sequence>
<reference evidence="3" key="1">
    <citation type="submission" date="2016-10" db="EMBL/GenBank/DDBJ databases">
        <authorList>
            <person name="Varghese N."/>
            <person name="Submissions S."/>
        </authorList>
    </citation>
    <scope>NUCLEOTIDE SEQUENCE [LARGE SCALE GENOMIC DNA]</scope>
    <source>
        <strain evidence="3">DSM 4002</strain>
    </source>
</reference>
<dbReference type="Proteomes" id="UP000182961">
    <property type="component" value="Unassembled WGS sequence"/>
</dbReference>
<accession>A0A1I4S1I8</accession>
<organism evidence="2 3">
    <name type="scientific">Flavobacterium succinicans</name>
    <dbReference type="NCBI Taxonomy" id="29536"/>
    <lineage>
        <taxon>Bacteria</taxon>
        <taxon>Pseudomonadati</taxon>
        <taxon>Bacteroidota</taxon>
        <taxon>Flavobacteriia</taxon>
        <taxon>Flavobacteriales</taxon>
        <taxon>Flavobacteriaceae</taxon>
        <taxon>Flavobacterium</taxon>
    </lineage>
</organism>
<dbReference type="EMBL" id="FOUT01000001">
    <property type="protein sequence ID" value="SFM58345.1"/>
    <property type="molecule type" value="Genomic_DNA"/>
</dbReference>
<name>A0A1I4S1I8_9FLAO</name>